<keyword evidence="2" id="KW-1185">Reference proteome</keyword>
<sequence>MNKNMPLALPAIANDKFEATIEWAKKQKIRDDKGRYLNNVSGSRMPYNVSFETGVETVNQARKTAAEAAARKAAEDRGAAQKAAATTATRAARAKAETEAEKMALEASKITSDAAEVSYDGGINDGLTDLEQLHELFGEDKDGNPLDDDILDALLADALYSDVPGDDTLEGQLSAAFNEEAHSIDLLDAGCDEGAVSTSRSSLTPHGRTGTVYHSPSEEQSTSAYLNDGTPTTPKAPSKKEPSKPSLFSNHAQKQRANDAKRKAKQIILPASRQSSVASSVSGAASDDEEADPLDLFKIPKARATAEHQLKDGYTRPATRRPAEHEKSQTQLEKEKKAAEKQAKRDAAMKAKKEADQKPAWEKHKEFFDAQDVKRAARAEEAAARAKEATGILSKDVDDEPELSDDEEPLAAPTKKIIIPRRKQQSSAKSASNGTSITENSDEAVANDITIEGDGQTAHGTAAVSGPSSTTTPTTIQQNGDSAPTGSIESHAVGNDNLGTPDGSSRVPPAAESSTPTAPKKMSLKEYAMRNAAKAKDAKATTDQAAGQSVAEKRNREDEEKDDASEDASSLADQAPQALSEVPTTKRKRGNATDATSGGEVPATKKVRTQAPEMQEPAANTTKRKRDDGNDSTALNDKPVVNKFRHDEPTVEAYVGPACASTLTLDLEGEENSSLDGADVTSAGQSNNNTTPDSSGAHTAGANDTAPNVNGNVRPMKEATGAKRKVTKVLAVAGTGAGETSTGVSATATAVAGLSDAAIAARSTNDSTAASAAAAEPTDSSDTSPHKKGIARPVKKATGVKRGPNKERVVAGQDAPSAPSSNKRGRDGDDGGADSAERPVKKHVKTSS</sequence>
<proteinExistence type="predicted"/>
<reference evidence="1" key="1">
    <citation type="submission" date="2023-07" db="EMBL/GenBank/DDBJ databases">
        <title>Black Yeasts Isolated from many extreme environments.</title>
        <authorList>
            <person name="Coleine C."/>
            <person name="Stajich J.E."/>
            <person name="Selbmann L."/>
        </authorList>
    </citation>
    <scope>NUCLEOTIDE SEQUENCE</scope>
    <source>
        <strain evidence="1">CCFEE 5714</strain>
    </source>
</reference>
<dbReference type="EMBL" id="JAUTXU010000206">
    <property type="protein sequence ID" value="KAK3698794.1"/>
    <property type="molecule type" value="Genomic_DNA"/>
</dbReference>
<name>A0ACC3MLW1_9PEZI</name>
<evidence type="ECO:0000313" key="1">
    <source>
        <dbReference type="EMBL" id="KAK3698794.1"/>
    </source>
</evidence>
<accession>A0ACC3MLW1</accession>
<comment type="caution">
    <text evidence="1">The sequence shown here is derived from an EMBL/GenBank/DDBJ whole genome shotgun (WGS) entry which is preliminary data.</text>
</comment>
<dbReference type="Proteomes" id="UP001281147">
    <property type="component" value="Unassembled WGS sequence"/>
</dbReference>
<organism evidence="1 2">
    <name type="scientific">Vermiconidia calcicola</name>
    <dbReference type="NCBI Taxonomy" id="1690605"/>
    <lineage>
        <taxon>Eukaryota</taxon>
        <taxon>Fungi</taxon>
        <taxon>Dikarya</taxon>
        <taxon>Ascomycota</taxon>
        <taxon>Pezizomycotina</taxon>
        <taxon>Dothideomycetes</taxon>
        <taxon>Dothideomycetidae</taxon>
        <taxon>Mycosphaerellales</taxon>
        <taxon>Extremaceae</taxon>
        <taxon>Vermiconidia</taxon>
    </lineage>
</organism>
<gene>
    <name evidence="1" type="ORF">LTR37_016798</name>
</gene>
<protein>
    <submittedName>
        <fullName evidence="1">Uncharacterized protein</fullName>
    </submittedName>
</protein>
<evidence type="ECO:0000313" key="2">
    <source>
        <dbReference type="Proteomes" id="UP001281147"/>
    </source>
</evidence>